<evidence type="ECO:0000256" key="1">
    <source>
        <dbReference type="SAM" id="MobiDB-lite"/>
    </source>
</evidence>
<comment type="caution">
    <text evidence="2">The sequence shown here is derived from an EMBL/GenBank/DDBJ whole genome shotgun (WGS) entry which is preliminary data.</text>
</comment>
<reference evidence="2 3" key="1">
    <citation type="submission" date="2023-11" db="EMBL/GenBank/DDBJ databases">
        <authorList>
            <person name="Okamura Y."/>
        </authorList>
    </citation>
    <scope>NUCLEOTIDE SEQUENCE [LARGE SCALE GENOMIC DNA]</scope>
</reference>
<dbReference type="EMBL" id="CAVLEF010000283">
    <property type="protein sequence ID" value="CAK1556217.1"/>
    <property type="molecule type" value="Genomic_DNA"/>
</dbReference>
<evidence type="ECO:0000313" key="3">
    <source>
        <dbReference type="Proteomes" id="UP001497472"/>
    </source>
</evidence>
<gene>
    <name evidence="2" type="ORF">LNINA_LOCUS14981</name>
</gene>
<organism evidence="2 3">
    <name type="scientific">Leptosia nina</name>
    <dbReference type="NCBI Taxonomy" id="320188"/>
    <lineage>
        <taxon>Eukaryota</taxon>
        <taxon>Metazoa</taxon>
        <taxon>Ecdysozoa</taxon>
        <taxon>Arthropoda</taxon>
        <taxon>Hexapoda</taxon>
        <taxon>Insecta</taxon>
        <taxon>Pterygota</taxon>
        <taxon>Neoptera</taxon>
        <taxon>Endopterygota</taxon>
        <taxon>Lepidoptera</taxon>
        <taxon>Glossata</taxon>
        <taxon>Ditrysia</taxon>
        <taxon>Papilionoidea</taxon>
        <taxon>Pieridae</taxon>
        <taxon>Pierinae</taxon>
        <taxon>Leptosia</taxon>
    </lineage>
</organism>
<protein>
    <recommendedName>
        <fullName evidence="4">Proline-rich extensin-like protein EPR1</fullName>
    </recommendedName>
</protein>
<accession>A0AAV1K3A1</accession>
<sequence>MQNLLHLYKRRGSISFRPHLVLEGGQAKDRYKMIFDKITLLAVICGVAYGSGIHELQLAPGEPAPVVTAASSQYFQRTFNRLVAAPVFEQVPVAPILPPPQVIPVGPPTVLPVQPTAPVIPVASQPPVIVEATRTTVLPPPTNPPENAASDPNIALAIATTHAAAPVATILLPPYPFGLPPGFNFIPQPTDSFPTDNPNKEPTTQATTKKSKTTQNATTTVAPSNIDDSFIQALPSNENPNVFRQYLAPQVPQQLPQTPAQKPQKLKANFEIVPVPLTYIAPPPLTLHHHHHKHHHHHSLPLKVVPHVHTFIPKSSKIIIIRPLSAPLRVRTVKIPQYKAPQKARNVPRRISQMGNNRDIEPTTFRPNRPLNKPPRI</sequence>
<evidence type="ECO:0000313" key="2">
    <source>
        <dbReference type="EMBL" id="CAK1556217.1"/>
    </source>
</evidence>
<dbReference type="AlphaFoldDB" id="A0AAV1K3A1"/>
<feature type="region of interest" description="Disordered" evidence="1">
    <location>
        <begin position="339"/>
        <end position="377"/>
    </location>
</feature>
<keyword evidence="3" id="KW-1185">Reference proteome</keyword>
<feature type="compositionally biased region" description="Low complexity" evidence="1">
    <location>
        <begin position="203"/>
        <end position="218"/>
    </location>
</feature>
<evidence type="ECO:0008006" key="4">
    <source>
        <dbReference type="Google" id="ProtNLM"/>
    </source>
</evidence>
<name>A0AAV1K3A1_9NEOP</name>
<proteinExistence type="predicted"/>
<feature type="compositionally biased region" description="Polar residues" evidence="1">
    <location>
        <begin position="187"/>
        <end position="202"/>
    </location>
</feature>
<feature type="region of interest" description="Disordered" evidence="1">
    <location>
        <begin position="187"/>
        <end position="218"/>
    </location>
</feature>
<dbReference type="Proteomes" id="UP001497472">
    <property type="component" value="Unassembled WGS sequence"/>
</dbReference>